<gene>
    <name evidence="2" type="ORF">MICPUCDRAFT_58616</name>
</gene>
<sequence>MSQDETNDGGGGGSAEAQAFTSVHDLVHYALASQPNKRSVPRTRARVESSSLERYIFLSRHVRRRRGRRAIARARPDAPSLPSPRGIHRNSAGLRQIYATCKEKGRIASKHGGGCRLLTANEHWKSQIRHALYTSPRFKRAGDGTDEWAPTSPDAPTPRTKTVRIDAGAATATATGTGTGAGGATPSGGSDHSNAGGGGGGGGTSRRATGAKTTAKAKKASRSPPKATAKGKEKASEETSSGDARGGGRKRARAESLAAKTTPEQSVTETTTSLPSARDPASVMSPSKPPSRTPLAEVKSAAAKRSPSLRGQTPPLLVSRSGSPTHDSLPAATFKVMVGNIAVTPKARDPTHRRKHRPARAAT</sequence>
<dbReference type="EMBL" id="GG663740">
    <property type="protein sequence ID" value="EEH56242.1"/>
    <property type="molecule type" value="Genomic_DNA"/>
</dbReference>
<evidence type="ECO:0000313" key="3">
    <source>
        <dbReference type="Proteomes" id="UP000001876"/>
    </source>
</evidence>
<feature type="compositionally biased region" description="Gly residues" evidence="1">
    <location>
        <begin position="195"/>
        <end position="204"/>
    </location>
</feature>
<feature type="region of interest" description="Disordered" evidence="1">
    <location>
        <begin position="343"/>
        <end position="363"/>
    </location>
</feature>
<feature type="compositionally biased region" description="Gly residues" evidence="1">
    <location>
        <begin position="177"/>
        <end position="186"/>
    </location>
</feature>
<dbReference type="Proteomes" id="UP000001876">
    <property type="component" value="Unassembled WGS sequence"/>
</dbReference>
<accession>C1MU00</accession>
<dbReference type="eggNOG" id="ENOG502SXUN">
    <property type="taxonomic scope" value="Eukaryota"/>
</dbReference>
<reference evidence="2 3" key="1">
    <citation type="journal article" date="2009" name="Science">
        <title>Green evolution and dynamic adaptations revealed by genomes of the marine picoeukaryotes Micromonas.</title>
        <authorList>
            <person name="Worden A.Z."/>
            <person name="Lee J.H."/>
            <person name="Mock T."/>
            <person name="Rouze P."/>
            <person name="Simmons M.P."/>
            <person name="Aerts A.L."/>
            <person name="Allen A.E."/>
            <person name="Cuvelier M.L."/>
            <person name="Derelle E."/>
            <person name="Everett M.V."/>
            <person name="Foulon E."/>
            <person name="Grimwood J."/>
            <person name="Gundlach H."/>
            <person name="Henrissat B."/>
            <person name="Napoli C."/>
            <person name="McDonald S.M."/>
            <person name="Parker M.S."/>
            <person name="Rombauts S."/>
            <person name="Salamov A."/>
            <person name="Von Dassow P."/>
            <person name="Badger J.H."/>
            <person name="Coutinho P.M."/>
            <person name="Demir E."/>
            <person name="Dubchak I."/>
            <person name="Gentemann C."/>
            <person name="Eikrem W."/>
            <person name="Gready J.E."/>
            <person name="John U."/>
            <person name="Lanier W."/>
            <person name="Lindquist E.A."/>
            <person name="Lucas S."/>
            <person name="Mayer K.F."/>
            <person name="Moreau H."/>
            <person name="Not F."/>
            <person name="Otillar R."/>
            <person name="Panaud O."/>
            <person name="Pangilinan J."/>
            <person name="Paulsen I."/>
            <person name="Piegu B."/>
            <person name="Poliakov A."/>
            <person name="Robbens S."/>
            <person name="Schmutz J."/>
            <person name="Toulza E."/>
            <person name="Wyss T."/>
            <person name="Zelensky A."/>
            <person name="Zhou K."/>
            <person name="Armbrust E.V."/>
            <person name="Bhattacharya D."/>
            <person name="Goodenough U.W."/>
            <person name="Van de Peer Y."/>
            <person name="Grigoriev I.V."/>
        </authorList>
    </citation>
    <scope>NUCLEOTIDE SEQUENCE [LARGE SCALE GENOMIC DNA]</scope>
    <source>
        <strain evidence="2 3">CCMP1545</strain>
    </source>
</reference>
<evidence type="ECO:0000256" key="1">
    <source>
        <dbReference type="SAM" id="MobiDB-lite"/>
    </source>
</evidence>
<dbReference type="RefSeq" id="XP_003059110.1">
    <property type="nucleotide sequence ID" value="XM_003059064.1"/>
</dbReference>
<dbReference type="AlphaFoldDB" id="C1MU00"/>
<protein>
    <submittedName>
        <fullName evidence="2">Predicted protein</fullName>
    </submittedName>
</protein>
<dbReference type="STRING" id="564608.C1MU00"/>
<feature type="compositionally biased region" description="Basic residues" evidence="1">
    <location>
        <begin position="351"/>
        <end position="363"/>
    </location>
</feature>
<proteinExistence type="predicted"/>
<dbReference type="KEGG" id="mpp:MICPUCDRAFT_58616"/>
<feature type="region of interest" description="Disordered" evidence="1">
    <location>
        <begin position="136"/>
        <end position="329"/>
    </location>
</feature>
<feature type="compositionally biased region" description="Low complexity" evidence="1">
    <location>
        <begin position="205"/>
        <end position="214"/>
    </location>
</feature>
<keyword evidence="3" id="KW-1185">Reference proteome</keyword>
<name>C1MU00_MICPC</name>
<dbReference type="GeneID" id="9684565"/>
<dbReference type="OrthoDB" id="5954824at2759"/>
<organism evidence="3">
    <name type="scientific">Micromonas pusilla (strain CCMP1545)</name>
    <name type="common">Picoplanktonic green alga</name>
    <dbReference type="NCBI Taxonomy" id="564608"/>
    <lineage>
        <taxon>Eukaryota</taxon>
        <taxon>Viridiplantae</taxon>
        <taxon>Chlorophyta</taxon>
        <taxon>Mamiellophyceae</taxon>
        <taxon>Mamiellales</taxon>
        <taxon>Mamiellaceae</taxon>
        <taxon>Micromonas</taxon>
    </lineage>
</organism>
<feature type="compositionally biased region" description="Low complexity" evidence="1">
    <location>
        <begin position="261"/>
        <end position="273"/>
    </location>
</feature>
<feature type="compositionally biased region" description="Low complexity" evidence="1">
    <location>
        <begin position="167"/>
        <end position="176"/>
    </location>
</feature>
<evidence type="ECO:0000313" key="2">
    <source>
        <dbReference type="EMBL" id="EEH56242.1"/>
    </source>
</evidence>